<dbReference type="EMBL" id="CATNWA010014673">
    <property type="protein sequence ID" value="CAI9574558.1"/>
    <property type="molecule type" value="Genomic_DNA"/>
</dbReference>
<gene>
    <name evidence="2" type="ORF">SPARVUS_LOCUS7998079</name>
</gene>
<feature type="region of interest" description="Disordered" evidence="1">
    <location>
        <begin position="40"/>
        <end position="68"/>
    </location>
</feature>
<accession>A0ABN9DQL9</accession>
<evidence type="ECO:0000313" key="3">
    <source>
        <dbReference type="Proteomes" id="UP001162483"/>
    </source>
</evidence>
<organism evidence="2 3">
    <name type="scientific">Staurois parvus</name>
    <dbReference type="NCBI Taxonomy" id="386267"/>
    <lineage>
        <taxon>Eukaryota</taxon>
        <taxon>Metazoa</taxon>
        <taxon>Chordata</taxon>
        <taxon>Craniata</taxon>
        <taxon>Vertebrata</taxon>
        <taxon>Euteleostomi</taxon>
        <taxon>Amphibia</taxon>
        <taxon>Batrachia</taxon>
        <taxon>Anura</taxon>
        <taxon>Neobatrachia</taxon>
        <taxon>Ranoidea</taxon>
        <taxon>Ranidae</taxon>
        <taxon>Staurois</taxon>
    </lineage>
</organism>
<feature type="non-terminal residue" evidence="2">
    <location>
        <position position="68"/>
    </location>
</feature>
<comment type="caution">
    <text evidence="2">The sequence shown here is derived from an EMBL/GenBank/DDBJ whole genome shotgun (WGS) entry which is preliminary data.</text>
</comment>
<evidence type="ECO:0000313" key="2">
    <source>
        <dbReference type="EMBL" id="CAI9574558.1"/>
    </source>
</evidence>
<proteinExistence type="predicted"/>
<keyword evidence="3" id="KW-1185">Reference proteome</keyword>
<reference evidence="2" key="1">
    <citation type="submission" date="2023-05" db="EMBL/GenBank/DDBJ databases">
        <authorList>
            <person name="Stuckert A."/>
        </authorList>
    </citation>
    <scope>NUCLEOTIDE SEQUENCE</scope>
</reference>
<evidence type="ECO:0000256" key="1">
    <source>
        <dbReference type="SAM" id="MobiDB-lite"/>
    </source>
</evidence>
<protein>
    <submittedName>
        <fullName evidence="2">Uncharacterized protein</fullName>
    </submittedName>
</protein>
<sequence>MIGTSYRGPSHDRCFTVSGGHSGHWIAVLRAPREHAQAGCGESVYKRPPDPALPPSGHLYTTAGREVV</sequence>
<dbReference type="Proteomes" id="UP001162483">
    <property type="component" value="Unassembled WGS sequence"/>
</dbReference>
<name>A0ABN9DQL9_9NEOB</name>